<evidence type="ECO:0000313" key="1">
    <source>
        <dbReference type="EMBL" id="UTR78480.1"/>
    </source>
</evidence>
<accession>A0ABY5F478</accession>
<dbReference type="RefSeq" id="WP_175450645.1">
    <property type="nucleotide sequence ID" value="NZ_CP101397.1"/>
</dbReference>
<organism evidence="1 2">
    <name type="scientific">Streptomyces cavourensis</name>
    <dbReference type="NCBI Taxonomy" id="67258"/>
    <lineage>
        <taxon>Bacteria</taxon>
        <taxon>Bacillati</taxon>
        <taxon>Actinomycetota</taxon>
        <taxon>Actinomycetes</taxon>
        <taxon>Kitasatosporales</taxon>
        <taxon>Streptomycetaceae</taxon>
        <taxon>Streptomyces</taxon>
    </lineage>
</organism>
<proteinExistence type="predicted"/>
<dbReference type="EMBL" id="CP101397">
    <property type="protein sequence ID" value="UTR78480.1"/>
    <property type="molecule type" value="Genomic_DNA"/>
</dbReference>
<gene>
    <name evidence="1" type="ORF">NLU04_08450</name>
</gene>
<protein>
    <recommendedName>
        <fullName evidence="3">IrrE N-terminal-like domain-containing protein</fullName>
    </recommendedName>
</protein>
<dbReference type="Proteomes" id="UP001058236">
    <property type="component" value="Chromosome"/>
</dbReference>
<keyword evidence="2" id="KW-1185">Reference proteome</keyword>
<evidence type="ECO:0008006" key="3">
    <source>
        <dbReference type="Google" id="ProtNLM"/>
    </source>
</evidence>
<sequence>MGSQPMVDQVDRLTAEYEALGIADPIEKVIEHFASKVVRAARPLCPPGRDLDKLLFTALNDDEATAHFEPYEDGSGLVVVTDALASLCSYLAQLWTWSLEPAQNRRWGTRLSLISMLKPGPPDPEQIRRQAVLLRYHHVHQRVWGLPAKLGVDLRKKNFEIASAIAESAMCFVLAHEVSHFILGHKAQSHGFGPMEGSGFARREESAFYPVVDPKTETEREADSMAFTIMERLAQQQAQGKNAAAQQGQSGVASLGMMLSMLALHTLESSLLLRTSHAHPPAGTRLAALRSKFPVSVQNASAHVLQGVAQSVDIASNLSRSLPIEWWEQTFAHPRVQLEPHSMEYLRMVAQLDDICAHSAENCLRFLSVMHSQGLPDLGEGFRLVDHGNILGALKVWGVSEIDQQVILTKELPVSFHSLQDAVYRSKILSGIPSANKTTRLILATAAARVLELGPHLRRSPHEHA</sequence>
<name>A0ABY5F478_9ACTN</name>
<reference evidence="1" key="1">
    <citation type="submission" date="2022-07" db="EMBL/GenBank/DDBJ databases">
        <title>Genomic of Streptomyces cavourensis F2.</title>
        <authorList>
            <person name="Hu S."/>
            <person name="Liang W."/>
        </authorList>
    </citation>
    <scope>NUCLEOTIDE SEQUENCE</scope>
    <source>
        <strain evidence="1">F2</strain>
    </source>
</reference>
<evidence type="ECO:0000313" key="2">
    <source>
        <dbReference type="Proteomes" id="UP001058236"/>
    </source>
</evidence>